<evidence type="ECO:0000256" key="1">
    <source>
        <dbReference type="ARBA" id="ARBA00022527"/>
    </source>
</evidence>
<evidence type="ECO:0000256" key="4">
    <source>
        <dbReference type="ARBA" id="ARBA00022777"/>
    </source>
</evidence>
<dbReference type="AlphaFoldDB" id="A0A9W9FT53"/>
<keyword evidence="8" id="KW-1185">Reference proteome</keyword>
<dbReference type="PANTHER" id="PTHR45646:SF11">
    <property type="entry name" value="SERINE_THREONINE-PROTEIN KINASE DOA"/>
    <property type="match status" value="1"/>
</dbReference>
<dbReference type="InterPro" id="IPR000719">
    <property type="entry name" value="Prot_kinase_dom"/>
</dbReference>
<dbReference type="RefSeq" id="XP_056514982.1">
    <property type="nucleotide sequence ID" value="XM_056653915.1"/>
</dbReference>
<dbReference type="PROSITE" id="PS50011">
    <property type="entry name" value="PROTEIN_KINASE_DOM"/>
    <property type="match status" value="1"/>
</dbReference>
<evidence type="ECO:0000313" key="7">
    <source>
        <dbReference type="EMBL" id="KAJ5105986.1"/>
    </source>
</evidence>
<dbReference type="InterPro" id="IPR011009">
    <property type="entry name" value="Kinase-like_dom_sf"/>
</dbReference>
<dbReference type="Proteomes" id="UP001141434">
    <property type="component" value="Unassembled WGS sequence"/>
</dbReference>
<dbReference type="PANTHER" id="PTHR45646">
    <property type="entry name" value="SERINE/THREONINE-PROTEIN KINASE DOA-RELATED"/>
    <property type="match status" value="1"/>
</dbReference>
<dbReference type="GO" id="GO:0043484">
    <property type="term" value="P:regulation of RNA splicing"/>
    <property type="evidence" value="ECO:0007669"/>
    <property type="project" value="TreeGrafter"/>
</dbReference>
<comment type="caution">
    <text evidence="7">The sequence shown here is derived from an EMBL/GenBank/DDBJ whole genome shotgun (WGS) entry which is preliminary data.</text>
</comment>
<keyword evidence="4 7" id="KW-0418">Kinase</keyword>
<gene>
    <name evidence="7" type="ORF">NUU61_003333</name>
</gene>
<evidence type="ECO:0000256" key="5">
    <source>
        <dbReference type="ARBA" id="ARBA00022840"/>
    </source>
</evidence>
<dbReference type="GO" id="GO:0005634">
    <property type="term" value="C:nucleus"/>
    <property type="evidence" value="ECO:0007669"/>
    <property type="project" value="TreeGrafter"/>
</dbReference>
<evidence type="ECO:0000313" key="8">
    <source>
        <dbReference type="Proteomes" id="UP001141434"/>
    </source>
</evidence>
<sequence length="221" mass="26315">ELRILLFPQIEEDEMQRPIARKVLADRHIYYSRPMPISTGLPVLSDLGEARVGNYKHRGDIMPGIYRVPEVILDMQWNCKVDIWSVGTMTQSWDLAESSHLLYAKKDYILSDEQHLAEMVSLHPEFLRRSEKALQYWDNKGISFTCYLCNLWILIWYSSYRETGKKSLEIRERQFWGENKELFLTFLRRIFRWLPEERPTAEELVYDGFLMQPLFQARSTA</sequence>
<keyword evidence="2" id="KW-0808">Transferase</keyword>
<evidence type="ECO:0000259" key="6">
    <source>
        <dbReference type="PROSITE" id="PS50011"/>
    </source>
</evidence>
<keyword evidence="3" id="KW-0547">Nucleotide-binding</keyword>
<feature type="non-terminal residue" evidence="7">
    <location>
        <position position="1"/>
    </location>
</feature>
<evidence type="ECO:0000256" key="2">
    <source>
        <dbReference type="ARBA" id="ARBA00022679"/>
    </source>
</evidence>
<accession>A0A9W9FT53</accession>
<proteinExistence type="predicted"/>
<protein>
    <submittedName>
        <fullName evidence="7">Kinase domain-containing protein</fullName>
    </submittedName>
</protein>
<reference evidence="7" key="2">
    <citation type="journal article" date="2023" name="IMA Fungus">
        <title>Comparative genomic study of the Penicillium genus elucidates a diverse pangenome and 15 lateral gene transfer events.</title>
        <authorList>
            <person name="Petersen C."/>
            <person name="Sorensen T."/>
            <person name="Nielsen M.R."/>
            <person name="Sondergaard T.E."/>
            <person name="Sorensen J.L."/>
            <person name="Fitzpatrick D.A."/>
            <person name="Frisvad J.C."/>
            <person name="Nielsen K.L."/>
        </authorList>
    </citation>
    <scope>NUCLEOTIDE SEQUENCE</scope>
    <source>
        <strain evidence="7">IBT 34128</strain>
    </source>
</reference>
<reference evidence="7" key="1">
    <citation type="submission" date="2022-11" db="EMBL/GenBank/DDBJ databases">
        <authorList>
            <person name="Petersen C."/>
        </authorList>
    </citation>
    <scope>NUCLEOTIDE SEQUENCE</scope>
    <source>
        <strain evidence="7">IBT 34128</strain>
    </source>
</reference>
<keyword evidence="5" id="KW-0067">ATP-binding</keyword>
<dbReference type="SUPFAM" id="SSF56112">
    <property type="entry name" value="Protein kinase-like (PK-like)"/>
    <property type="match status" value="1"/>
</dbReference>
<dbReference type="GeneID" id="81393083"/>
<dbReference type="InterPro" id="IPR051175">
    <property type="entry name" value="CLK_kinases"/>
</dbReference>
<organism evidence="7 8">
    <name type="scientific">Penicillium alfredii</name>
    <dbReference type="NCBI Taxonomy" id="1506179"/>
    <lineage>
        <taxon>Eukaryota</taxon>
        <taxon>Fungi</taxon>
        <taxon>Dikarya</taxon>
        <taxon>Ascomycota</taxon>
        <taxon>Pezizomycotina</taxon>
        <taxon>Eurotiomycetes</taxon>
        <taxon>Eurotiomycetidae</taxon>
        <taxon>Eurotiales</taxon>
        <taxon>Aspergillaceae</taxon>
        <taxon>Penicillium</taxon>
    </lineage>
</organism>
<dbReference type="Gene3D" id="1.10.510.10">
    <property type="entry name" value="Transferase(Phosphotransferase) domain 1"/>
    <property type="match status" value="1"/>
</dbReference>
<dbReference type="GO" id="GO:0005524">
    <property type="term" value="F:ATP binding"/>
    <property type="evidence" value="ECO:0007669"/>
    <property type="project" value="UniProtKB-KW"/>
</dbReference>
<dbReference type="OrthoDB" id="4367383at2759"/>
<name>A0A9W9FT53_9EURO</name>
<feature type="domain" description="Protein kinase" evidence="6">
    <location>
        <begin position="1"/>
        <end position="210"/>
    </location>
</feature>
<evidence type="ECO:0000256" key="3">
    <source>
        <dbReference type="ARBA" id="ARBA00022741"/>
    </source>
</evidence>
<keyword evidence="1" id="KW-0723">Serine/threonine-protein kinase</keyword>
<dbReference type="EMBL" id="JAPMSZ010000004">
    <property type="protein sequence ID" value="KAJ5105986.1"/>
    <property type="molecule type" value="Genomic_DNA"/>
</dbReference>
<dbReference type="GO" id="GO:0004674">
    <property type="term" value="F:protein serine/threonine kinase activity"/>
    <property type="evidence" value="ECO:0007669"/>
    <property type="project" value="UniProtKB-KW"/>
</dbReference>